<accession>F8P739</accession>
<dbReference type="EMBL" id="GL945439">
    <property type="protein sequence ID" value="EGO21255.1"/>
    <property type="molecule type" value="Genomic_DNA"/>
</dbReference>
<evidence type="ECO:0000313" key="1">
    <source>
        <dbReference type="EMBL" id="EGO21255.1"/>
    </source>
</evidence>
<dbReference type="GeneID" id="18811914"/>
<dbReference type="HOGENOM" id="CLU_2984759_0_0_1"/>
<dbReference type="Proteomes" id="UP000008064">
    <property type="component" value="Unassembled WGS sequence"/>
</dbReference>
<sequence length="58" mass="6714">GRKRKVDWKGEKGDSLDAMAYWVRGWWEDGFFRDEESGSDKNGEVDYRVKGTDWGVVG</sequence>
<dbReference type="KEGG" id="sla:SERLADRAFT_398802"/>
<name>F8P739_SERL9</name>
<proteinExistence type="predicted"/>
<dbReference type="AlphaFoldDB" id="F8P739"/>
<gene>
    <name evidence="1" type="ORF">SERLADRAFT_398802</name>
</gene>
<organism>
    <name type="scientific">Serpula lacrymans var. lacrymans (strain S7.9)</name>
    <name type="common">Dry rot fungus</name>
    <dbReference type="NCBI Taxonomy" id="578457"/>
    <lineage>
        <taxon>Eukaryota</taxon>
        <taxon>Fungi</taxon>
        <taxon>Dikarya</taxon>
        <taxon>Basidiomycota</taxon>
        <taxon>Agaricomycotina</taxon>
        <taxon>Agaricomycetes</taxon>
        <taxon>Agaricomycetidae</taxon>
        <taxon>Boletales</taxon>
        <taxon>Coniophorineae</taxon>
        <taxon>Serpulaceae</taxon>
        <taxon>Serpula</taxon>
    </lineage>
</organism>
<dbReference type="RefSeq" id="XP_007322212.1">
    <property type="nucleotide sequence ID" value="XM_007322150.1"/>
</dbReference>
<reference evidence="1" key="1">
    <citation type="submission" date="2011-04" db="EMBL/GenBank/DDBJ databases">
        <title>Evolution of plant cell wall degrading machinery underlies the functional diversity of forest fungi.</title>
        <authorList>
            <consortium name="US DOE Joint Genome Institute (JGI-PGF)"/>
            <person name="Eastwood D.C."/>
            <person name="Floudas D."/>
            <person name="Binder M."/>
            <person name="Majcherczyk A."/>
            <person name="Schneider P."/>
            <person name="Aerts A."/>
            <person name="Asiegbu F.O."/>
            <person name="Baker S.E."/>
            <person name="Barry K."/>
            <person name="Bendiksby M."/>
            <person name="Blumentritt M."/>
            <person name="Coutinho P.M."/>
            <person name="Cullen D."/>
            <person name="Cullen D."/>
            <person name="Gathman A."/>
            <person name="Goodell B."/>
            <person name="Henrissat B."/>
            <person name="Ihrmark K."/>
            <person name="Kauserud H."/>
            <person name="Kohler A."/>
            <person name="LaButti K."/>
            <person name="Lapidus A."/>
            <person name="Lavin J.L."/>
            <person name="Lee Y.-H."/>
            <person name="Lindquist E."/>
            <person name="Lilly W."/>
            <person name="Lucas S."/>
            <person name="Morin E."/>
            <person name="Murat C."/>
            <person name="Oguiza J.A."/>
            <person name="Park J."/>
            <person name="Pisabarro A.G."/>
            <person name="Riley R."/>
            <person name="Rosling A."/>
            <person name="Salamov A."/>
            <person name="Schmidt O."/>
            <person name="Schmutz J."/>
            <person name="Skrede I."/>
            <person name="Stenlid J."/>
            <person name="Wiebenga A."/>
            <person name="Xie X."/>
            <person name="Kues U."/>
            <person name="Hibbett D.S."/>
            <person name="Hoffmeister D."/>
            <person name="Hogberg N."/>
            <person name="Martin F."/>
            <person name="Grigoriev I.V."/>
            <person name="Watkinson S.C."/>
        </authorList>
    </citation>
    <scope>NUCLEOTIDE SEQUENCE</scope>
    <source>
        <strain evidence="1">S7.9</strain>
    </source>
</reference>
<feature type="non-terminal residue" evidence="1">
    <location>
        <position position="1"/>
    </location>
</feature>
<protein>
    <submittedName>
        <fullName evidence="1">Uncharacterized protein</fullName>
    </submittedName>
</protein>